<dbReference type="Proteomes" id="UP001163046">
    <property type="component" value="Unassembled WGS sequence"/>
</dbReference>
<organism evidence="1 2">
    <name type="scientific">Desmophyllum pertusum</name>
    <dbReference type="NCBI Taxonomy" id="174260"/>
    <lineage>
        <taxon>Eukaryota</taxon>
        <taxon>Metazoa</taxon>
        <taxon>Cnidaria</taxon>
        <taxon>Anthozoa</taxon>
        <taxon>Hexacorallia</taxon>
        <taxon>Scleractinia</taxon>
        <taxon>Caryophylliina</taxon>
        <taxon>Caryophylliidae</taxon>
        <taxon>Desmophyllum</taxon>
    </lineage>
</organism>
<sequence length="115" mass="13129">MRKMCLKYFLRISGWKGKRKKCNGNKIQVLKDDCKVFKNKNHHSLHQKIKVSNDIEINPGPTFLYYDGCNTVRGTFHQGDEELFGINAGKQCVANSLVAVVFNEAASCFVEQWDS</sequence>
<comment type="caution">
    <text evidence="1">The sequence shown here is derived from an EMBL/GenBank/DDBJ whole genome shotgun (WGS) entry which is preliminary data.</text>
</comment>
<dbReference type="AlphaFoldDB" id="A0A9X0D6P3"/>
<reference evidence="1" key="1">
    <citation type="submission" date="2023-01" db="EMBL/GenBank/DDBJ databases">
        <title>Genome assembly of the deep-sea coral Lophelia pertusa.</title>
        <authorList>
            <person name="Herrera S."/>
            <person name="Cordes E."/>
        </authorList>
    </citation>
    <scope>NUCLEOTIDE SEQUENCE</scope>
    <source>
        <strain evidence="1">USNM1676648</strain>
        <tissue evidence="1">Polyp</tissue>
    </source>
</reference>
<evidence type="ECO:0000313" key="1">
    <source>
        <dbReference type="EMBL" id="KAJ7386894.1"/>
    </source>
</evidence>
<proteinExistence type="predicted"/>
<gene>
    <name evidence="1" type="ORF">OS493_006928</name>
</gene>
<protein>
    <submittedName>
        <fullName evidence="1">Uncharacterized protein</fullName>
    </submittedName>
</protein>
<dbReference type="EMBL" id="MU825875">
    <property type="protein sequence ID" value="KAJ7386894.1"/>
    <property type="molecule type" value="Genomic_DNA"/>
</dbReference>
<accession>A0A9X0D6P3</accession>
<dbReference type="OrthoDB" id="5989338at2759"/>
<dbReference type="Gene3D" id="3.90.70.120">
    <property type="match status" value="1"/>
</dbReference>
<name>A0A9X0D6P3_9CNID</name>
<evidence type="ECO:0000313" key="2">
    <source>
        <dbReference type="Proteomes" id="UP001163046"/>
    </source>
</evidence>
<keyword evidence="2" id="KW-1185">Reference proteome</keyword>